<feature type="short sequence motif" description="GXSXG" evidence="1">
    <location>
        <begin position="40"/>
        <end position="44"/>
    </location>
</feature>
<feature type="short sequence motif" description="GXGXXG" evidence="1">
    <location>
        <begin position="13"/>
        <end position="18"/>
    </location>
</feature>
<gene>
    <name evidence="3" type="ORF">KZY68_02580</name>
</gene>
<keyword evidence="1" id="KW-0443">Lipid metabolism</keyword>
<dbReference type="RefSeq" id="WP_219427313.1">
    <property type="nucleotide sequence ID" value="NZ_JAHXRD010000003.1"/>
</dbReference>
<dbReference type="PANTHER" id="PTHR14226:SF76">
    <property type="entry name" value="NTE FAMILY PROTEIN RSSA"/>
    <property type="match status" value="1"/>
</dbReference>
<dbReference type="Proteomes" id="UP001196873">
    <property type="component" value="Unassembled WGS sequence"/>
</dbReference>
<dbReference type="Pfam" id="PF01734">
    <property type="entry name" value="Patatin"/>
    <property type="match status" value="1"/>
</dbReference>
<name>A0AAW4NLN8_9BACT</name>
<feature type="short sequence motif" description="DGA/G" evidence="1">
    <location>
        <begin position="156"/>
        <end position="158"/>
    </location>
</feature>
<protein>
    <submittedName>
        <fullName evidence="3">Patatin-like phospholipase family protein</fullName>
    </submittedName>
</protein>
<dbReference type="PROSITE" id="PS51635">
    <property type="entry name" value="PNPLA"/>
    <property type="match status" value="1"/>
</dbReference>
<dbReference type="PANTHER" id="PTHR14226">
    <property type="entry name" value="NEUROPATHY TARGET ESTERASE/SWISS CHEESE D.MELANOGASTER"/>
    <property type="match status" value="1"/>
</dbReference>
<dbReference type="GO" id="GO:0016042">
    <property type="term" value="P:lipid catabolic process"/>
    <property type="evidence" value="ECO:0007669"/>
    <property type="project" value="UniProtKB-UniRule"/>
</dbReference>
<proteinExistence type="predicted"/>
<dbReference type="EMBL" id="JAHXRF010000003">
    <property type="protein sequence ID" value="MBW4864922.1"/>
    <property type="molecule type" value="Genomic_DNA"/>
</dbReference>
<dbReference type="InterPro" id="IPR002641">
    <property type="entry name" value="PNPLA_dom"/>
</dbReference>
<keyword evidence="1" id="KW-0378">Hydrolase</keyword>
<keyword evidence="1" id="KW-0442">Lipid degradation</keyword>
<comment type="caution">
    <text evidence="3">The sequence shown here is derived from an EMBL/GenBank/DDBJ whole genome shotgun (WGS) entry which is preliminary data.</text>
</comment>
<feature type="domain" description="PNPLA" evidence="2">
    <location>
        <begin position="9"/>
        <end position="169"/>
    </location>
</feature>
<evidence type="ECO:0000259" key="2">
    <source>
        <dbReference type="PROSITE" id="PS51635"/>
    </source>
</evidence>
<evidence type="ECO:0000313" key="4">
    <source>
        <dbReference type="Proteomes" id="UP001196873"/>
    </source>
</evidence>
<reference evidence="3" key="1">
    <citation type="submission" date="2021-07" db="EMBL/GenBank/DDBJ databases">
        <title>Genomic diversity and antimicrobial resistance of Prevotella spp. isolated from chronic lung disease airways.</title>
        <authorList>
            <person name="Webb K.A."/>
            <person name="Olagoke O.S."/>
            <person name="Baird T."/>
            <person name="Neill J."/>
            <person name="Pham A."/>
            <person name="Wells T.J."/>
            <person name="Ramsay K.A."/>
            <person name="Bell S.C."/>
            <person name="Sarovich D.S."/>
            <person name="Price E.P."/>
        </authorList>
    </citation>
    <scope>NUCLEOTIDE SEQUENCE</scope>
    <source>
        <strain evidence="3">SCHI0047.S.3</strain>
    </source>
</reference>
<dbReference type="GO" id="GO:0016787">
    <property type="term" value="F:hydrolase activity"/>
    <property type="evidence" value="ECO:0007669"/>
    <property type="project" value="UniProtKB-UniRule"/>
</dbReference>
<dbReference type="AlphaFoldDB" id="A0AAW4NLN8"/>
<organism evidence="3 4">
    <name type="scientific">Segatella salivae</name>
    <dbReference type="NCBI Taxonomy" id="228604"/>
    <lineage>
        <taxon>Bacteria</taxon>
        <taxon>Pseudomonadati</taxon>
        <taxon>Bacteroidota</taxon>
        <taxon>Bacteroidia</taxon>
        <taxon>Bacteroidales</taxon>
        <taxon>Prevotellaceae</taxon>
        <taxon>Segatella</taxon>
    </lineage>
</organism>
<dbReference type="InterPro" id="IPR050301">
    <property type="entry name" value="NTE"/>
</dbReference>
<evidence type="ECO:0000313" key="3">
    <source>
        <dbReference type="EMBL" id="MBW4864922.1"/>
    </source>
</evidence>
<accession>A0AAW4NLN8</accession>
<feature type="active site" description="Nucleophile" evidence="1">
    <location>
        <position position="42"/>
    </location>
</feature>
<sequence>MMANKSVALVLSGGGARGLAHIGAIESLERHGYEITSVAGCSMGALIGGMFAAGKLPEVKDWMFALDRRKILSLVDFSFSLSHLVKGVKVIDALKEIVPDVNIEDLPIPYTAVATDWNSGKEIVFDRGSLYEAIRASISIPLFFNPVKLEDMLLVDGGLVNSLPLNRVVRHSGDLLFGVDVSAHDFRKELMMKQDEVKQRLEKSIPEAIMNRIVKQVSGINVNYVTLLLRTIAIMIAQNTQYQIQLTHPDLVIKVLTEGYDTFDFDQAEAISQLGRDKTDEELKQFERTKQSFWRRLLQQYWKR</sequence>
<feature type="active site" description="Proton acceptor" evidence="1">
    <location>
        <position position="156"/>
    </location>
</feature>
<evidence type="ECO:0000256" key="1">
    <source>
        <dbReference type="PROSITE-ProRule" id="PRU01161"/>
    </source>
</evidence>